<dbReference type="GO" id="GO:1990189">
    <property type="term" value="F:protein N-terminal-serine acetyltransferase activity"/>
    <property type="evidence" value="ECO:0007669"/>
    <property type="project" value="TreeGrafter"/>
</dbReference>
<reference evidence="2" key="1">
    <citation type="submission" date="2021-04" db="EMBL/GenBank/DDBJ databases">
        <title>Genome based classification of Actinospica acidithermotolerans sp. nov., an actinobacterium isolated from an Indonesian hot spring.</title>
        <authorList>
            <person name="Kusuma A.B."/>
            <person name="Putra K.E."/>
            <person name="Nafisah S."/>
            <person name="Loh J."/>
            <person name="Nouioui I."/>
            <person name="Goodfellow M."/>
        </authorList>
    </citation>
    <scope>NUCLEOTIDE SEQUENCE</scope>
    <source>
        <strain evidence="2">MGRD01-02</strain>
    </source>
</reference>
<dbReference type="RefSeq" id="WP_212519877.1">
    <property type="nucleotide sequence ID" value="NZ_JAGSOH010000064.1"/>
</dbReference>
<gene>
    <name evidence="2" type="ORF">KDK95_20715</name>
</gene>
<accession>A0A941EGN0</accession>
<evidence type="ECO:0000313" key="3">
    <source>
        <dbReference type="Proteomes" id="UP000676325"/>
    </source>
</evidence>
<comment type="caution">
    <text evidence="2">The sequence shown here is derived from an EMBL/GenBank/DDBJ whole genome shotgun (WGS) entry which is preliminary data.</text>
</comment>
<evidence type="ECO:0000313" key="2">
    <source>
        <dbReference type="EMBL" id="MBR7828744.1"/>
    </source>
</evidence>
<dbReference type="InterPro" id="IPR051908">
    <property type="entry name" value="Ribosomal_N-acetyltransferase"/>
</dbReference>
<dbReference type="GO" id="GO:0008999">
    <property type="term" value="F:protein-N-terminal-alanine acetyltransferase activity"/>
    <property type="evidence" value="ECO:0007669"/>
    <property type="project" value="TreeGrafter"/>
</dbReference>
<dbReference type="EMBL" id="JAGSOH010000064">
    <property type="protein sequence ID" value="MBR7828744.1"/>
    <property type="molecule type" value="Genomic_DNA"/>
</dbReference>
<proteinExistence type="predicted"/>
<dbReference type="PANTHER" id="PTHR43441">
    <property type="entry name" value="RIBOSOMAL-PROTEIN-SERINE ACETYLTRANSFERASE"/>
    <property type="match status" value="1"/>
</dbReference>
<dbReference type="InterPro" id="IPR016181">
    <property type="entry name" value="Acyl_CoA_acyltransferase"/>
</dbReference>
<dbReference type="SUPFAM" id="SSF55729">
    <property type="entry name" value="Acyl-CoA N-acyltransferases (Nat)"/>
    <property type="match status" value="1"/>
</dbReference>
<dbReference type="Proteomes" id="UP000676325">
    <property type="component" value="Unassembled WGS sequence"/>
</dbReference>
<dbReference type="InterPro" id="IPR000182">
    <property type="entry name" value="GNAT_dom"/>
</dbReference>
<sequence>MTDTPEEPPKALPLGAYPPGRVEIGEFHLRRYTRDDAPGLHAAIAASSAELSPWMPWCVEPVQIEDQRDFIERGFLSWAVGRAFNYGVFGADGTQIGAISLMDRLGPGGLEIGYWLRSDVTGRGIMTRAAERMTEIGLGLPGIDRIEIHCDEANVRSAAVPKRLGFRLDRIVDDEAKAPAETGRSMVWVTP</sequence>
<dbReference type="Pfam" id="PF13302">
    <property type="entry name" value="Acetyltransf_3"/>
    <property type="match status" value="1"/>
</dbReference>
<keyword evidence="3" id="KW-1185">Reference proteome</keyword>
<protein>
    <submittedName>
        <fullName evidence="2">GNAT family N-acetyltransferase</fullName>
    </submittedName>
</protein>
<evidence type="ECO:0000259" key="1">
    <source>
        <dbReference type="PROSITE" id="PS51186"/>
    </source>
</evidence>
<dbReference type="GO" id="GO:0005737">
    <property type="term" value="C:cytoplasm"/>
    <property type="evidence" value="ECO:0007669"/>
    <property type="project" value="TreeGrafter"/>
</dbReference>
<dbReference type="Gene3D" id="3.40.630.30">
    <property type="match status" value="1"/>
</dbReference>
<dbReference type="PROSITE" id="PS51186">
    <property type="entry name" value="GNAT"/>
    <property type="match status" value="1"/>
</dbReference>
<organism evidence="2 3">
    <name type="scientific">Actinospica acidithermotolerans</name>
    <dbReference type="NCBI Taxonomy" id="2828514"/>
    <lineage>
        <taxon>Bacteria</taxon>
        <taxon>Bacillati</taxon>
        <taxon>Actinomycetota</taxon>
        <taxon>Actinomycetes</taxon>
        <taxon>Catenulisporales</taxon>
        <taxon>Actinospicaceae</taxon>
        <taxon>Actinospica</taxon>
    </lineage>
</organism>
<feature type="domain" description="N-acetyltransferase" evidence="1">
    <location>
        <begin position="27"/>
        <end position="191"/>
    </location>
</feature>
<name>A0A941EGN0_9ACTN</name>
<dbReference type="AlphaFoldDB" id="A0A941EGN0"/>
<dbReference type="PANTHER" id="PTHR43441:SF3">
    <property type="entry name" value="ACETYLTRANSFERASE"/>
    <property type="match status" value="1"/>
</dbReference>